<feature type="signal peptide" evidence="1">
    <location>
        <begin position="1"/>
        <end position="19"/>
    </location>
</feature>
<dbReference type="InterPro" id="IPR005490">
    <property type="entry name" value="LD_TPept_cat_dom"/>
</dbReference>
<dbReference type="EMBL" id="CABVJE010000001">
    <property type="protein sequence ID" value="VVP73950.1"/>
    <property type="molecule type" value="Genomic_DNA"/>
</dbReference>
<reference evidence="3 4" key="1">
    <citation type="submission" date="2019-09" db="EMBL/GenBank/DDBJ databases">
        <authorList>
            <person name="Chandra G."/>
            <person name="Truman W A."/>
        </authorList>
    </citation>
    <scope>NUCLEOTIDE SEQUENCE [LARGE SCALE GENOMIC DNA]</scope>
    <source>
        <strain evidence="3">PS938</strain>
    </source>
</reference>
<evidence type="ECO:0000259" key="2">
    <source>
        <dbReference type="Pfam" id="PF03734"/>
    </source>
</evidence>
<organism evidence="3 4">
    <name type="scientific">Pseudomonas fluorescens</name>
    <dbReference type="NCBI Taxonomy" id="294"/>
    <lineage>
        <taxon>Bacteria</taxon>
        <taxon>Pseudomonadati</taxon>
        <taxon>Pseudomonadota</taxon>
        <taxon>Gammaproteobacteria</taxon>
        <taxon>Pseudomonadales</taxon>
        <taxon>Pseudomonadaceae</taxon>
        <taxon>Pseudomonas</taxon>
    </lineage>
</organism>
<dbReference type="PANTHER" id="PTHR38589">
    <property type="entry name" value="BLR0621 PROTEIN"/>
    <property type="match status" value="1"/>
</dbReference>
<dbReference type="Pfam" id="PF03734">
    <property type="entry name" value="YkuD"/>
    <property type="match status" value="1"/>
</dbReference>
<dbReference type="RefSeq" id="WP_150671681.1">
    <property type="nucleotide sequence ID" value="NZ_CABVJE010000001.1"/>
</dbReference>
<name>A0A5E7RK44_PSEFL</name>
<dbReference type="AlphaFoldDB" id="A0A5E7RK44"/>
<dbReference type="GO" id="GO:0016740">
    <property type="term" value="F:transferase activity"/>
    <property type="evidence" value="ECO:0007669"/>
    <property type="project" value="InterPro"/>
</dbReference>
<keyword evidence="1" id="KW-0732">Signal</keyword>
<sequence length="239" mass="26475" precursor="true">MNILLKALSVAFIPLTAMAQGLDGSDQLIVVTSKNWDDIQGTAQRYERHGQTFEKFEAPFAVVLGKNGMGWGKGLLDIGQPEGPVKQEGDGKAPAGMFKLGTAFGYAPSAETRLPYLPLTPTIECVDDSQSTRYNELVDAAVVKKDWSSSERMRRSDELYRQGIVIQHNTPATPAAGSCIFFHIWRGPTAPTRGCTAMDPANIARLFDWLDPGKSPVLVQLPQAQYERLRQRWKLPERQ</sequence>
<feature type="domain" description="L,D-TPase catalytic" evidence="2">
    <location>
        <begin position="62"/>
        <end position="219"/>
    </location>
</feature>
<protein>
    <recommendedName>
        <fullName evidence="2">L,D-TPase catalytic domain-containing protein</fullName>
    </recommendedName>
</protein>
<evidence type="ECO:0000256" key="1">
    <source>
        <dbReference type="SAM" id="SignalP"/>
    </source>
</evidence>
<gene>
    <name evidence="3" type="ORF">PS938_00025</name>
</gene>
<proteinExistence type="predicted"/>
<feature type="chain" id="PRO_5022666385" description="L,D-TPase catalytic domain-containing protein" evidence="1">
    <location>
        <begin position="20"/>
        <end position="239"/>
    </location>
</feature>
<dbReference type="CDD" id="cd16913">
    <property type="entry name" value="YkuD_like"/>
    <property type="match status" value="1"/>
</dbReference>
<evidence type="ECO:0000313" key="4">
    <source>
        <dbReference type="Proteomes" id="UP000327191"/>
    </source>
</evidence>
<evidence type="ECO:0000313" key="3">
    <source>
        <dbReference type="EMBL" id="VVP73950.1"/>
    </source>
</evidence>
<dbReference type="PANTHER" id="PTHR38589:SF1">
    <property type="entry name" value="BLR0621 PROTEIN"/>
    <property type="match status" value="1"/>
</dbReference>
<accession>A0A5E7RK44</accession>
<dbReference type="Proteomes" id="UP000327191">
    <property type="component" value="Unassembled WGS sequence"/>
</dbReference>
<dbReference type="OrthoDB" id="9804204at2"/>